<dbReference type="AlphaFoldDB" id="A0ABD3EDT4"/>
<keyword evidence="3" id="KW-1185">Reference proteome</keyword>
<keyword evidence="1" id="KW-1133">Transmembrane helix</keyword>
<gene>
    <name evidence="2" type="ORF">CASFOL_002169</name>
</gene>
<feature type="transmembrane region" description="Helical" evidence="1">
    <location>
        <begin position="39"/>
        <end position="65"/>
    </location>
</feature>
<evidence type="ECO:0000313" key="3">
    <source>
        <dbReference type="Proteomes" id="UP001632038"/>
    </source>
</evidence>
<dbReference type="EMBL" id="JAVIJP010000005">
    <property type="protein sequence ID" value="KAL3652488.1"/>
    <property type="molecule type" value="Genomic_DNA"/>
</dbReference>
<feature type="transmembrane region" description="Helical" evidence="1">
    <location>
        <begin position="103"/>
        <end position="128"/>
    </location>
</feature>
<accession>A0ABD3EDT4</accession>
<sequence>MAHMLALYRMWLVLYPSKLKLIGSLLSRQSRLDLPPTKFGNLLLLVGLRSTWSLHLIMLLLLLGWLLETGMTLFCLQMSGSSFRLALLDAYKIFQDLKISKRLFLSLIVSMPVTSFWVIILTPTGIIAEIIKIWKN</sequence>
<keyword evidence="1" id="KW-0812">Transmembrane</keyword>
<evidence type="ECO:0000313" key="2">
    <source>
        <dbReference type="EMBL" id="KAL3652488.1"/>
    </source>
</evidence>
<evidence type="ECO:0000256" key="1">
    <source>
        <dbReference type="SAM" id="Phobius"/>
    </source>
</evidence>
<name>A0ABD3EDT4_9LAMI</name>
<dbReference type="Proteomes" id="UP001632038">
    <property type="component" value="Unassembled WGS sequence"/>
</dbReference>
<keyword evidence="1" id="KW-0472">Membrane</keyword>
<comment type="caution">
    <text evidence="2">The sequence shown here is derived from an EMBL/GenBank/DDBJ whole genome shotgun (WGS) entry which is preliminary data.</text>
</comment>
<proteinExistence type="predicted"/>
<organism evidence="2 3">
    <name type="scientific">Castilleja foliolosa</name>
    <dbReference type="NCBI Taxonomy" id="1961234"/>
    <lineage>
        <taxon>Eukaryota</taxon>
        <taxon>Viridiplantae</taxon>
        <taxon>Streptophyta</taxon>
        <taxon>Embryophyta</taxon>
        <taxon>Tracheophyta</taxon>
        <taxon>Spermatophyta</taxon>
        <taxon>Magnoliopsida</taxon>
        <taxon>eudicotyledons</taxon>
        <taxon>Gunneridae</taxon>
        <taxon>Pentapetalae</taxon>
        <taxon>asterids</taxon>
        <taxon>lamiids</taxon>
        <taxon>Lamiales</taxon>
        <taxon>Orobanchaceae</taxon>
        <taxon>Pedicularideae</taxon>
        <taxon>Castillejinae</taxon>
        <taxon>Castilleja</taxon>
    </lineage>
</organism>
<reference evidence="3" key="1">
    <citation type="journal article" date="2024" name="IScience">
        <title>Strigolactones Initiate the Formation of Haustorium-like Structures in Castilleja.</title>
        <authorList>
            <person name="Buerger M."/>
            <person name="Peterson D."/>
            <person name="Chory J."/>
        </authorList>
    </citation>
    <scope>NUCLEOTIDE SEQUENCE [LARGE SCALE GENOMIC DNA]</scope>
</reference>
<protein>
    <submittedName>
        <fullName evidence="2">Uncharacterized protein</fullName>
    </submittedName>
</protein>